<dbReference type="InterPro" id="IPR008974">
    <property type="entry name" value="TRAF-like"/>
</dbReference>
<dbReference type="PANTHER" id="PTHR24413">
    <property type="entry name" value="SPECKLE-TYPE POZ PROTEIN"/>
    <property type="match status" value="1"/>
</dbReference>
<dbReference type="FunFam" id="3.30.710.10:FF:000159">
    <property type="entry name" value="Speckle-type POZ protein B"/>
    <property type="match status" value="1"/>
</dbReference>
<dbReference type="AlphaFoldDB" id="A0A8X6GWT4"/>
<comment type="caution">
    <text evidence="3">The sequence shown here is derived from an EMBL/GenBank/DDBJ whole genome shotgun (WGS) entry which is preliminary data.</text>
</comment>
<evidence type="ECO:0000259" key="2">
    <source>
        <dbReference type="PROSITE" id="PS50144"/>
    </source>
</evidence>
<dbReference type="CDD" id="cd18186">
    <property type="entry name" value="BTB_POZ_ZBTB_KLHL-like"/>
    <property type="match status" value="1"/>
</dbReference>
<dbReference type="EMBL" id="BMAO01017039">
    <property type="protein sequence ID" value="GFR12916.1"/>
    <property type="molecule type" value="Genomic_DNA"/>
</dbReference>
<proteinExistence type="predicted"/>
<gene>
    <name evidence="3" type="primary">Tdpoz4</name>
    <name evidence="3" type="ORF">TNCT_13331</name>
</gene>
<dbReference type="Proteomes" id="UP000887116">
    <property type="component" value="Unassembled WGS sequence"/>
</dbReference>
<dbReference type="Gene3D" id="2.60.210.10">
    <property type="entry name" value="Apoptosis, Tumor Necrosis Factor Receptor Associated Protein 2, Chain A"/>
    <property type="match status" value="1"/>
</dbReference>
<dbReference type="InterPro" id="IPR002083">
    <property type="entry name" value="MATH/TRAF_dom"/>
</dbReference>
<evidence type="ECO:0000313" key="3">
    <source>
        <dbReference type="EMBL" id="GFR12916.1"/>
    </source>
</evidence>
<feature type="domain" description="BTB" evidence="1">
    <location>
        <begin position="197"/>
        <end position="263"/>
    </location>
</feature>
<dbReference type="SMART" id="SM00225">
    <property type="entry name" value="BTB"/>
    <property type="match status" value="1"/>
</dbReference>
<dbReference type="OrthoDB" id="6359816at2759"/>
<organism evidence="3 4">
    <name type="scientific">Trichonephila clavata</name>
    <name type="common">Joro spider</name>
    <name type="synonym">Nephila clavata</name>
    <dbReference type="NCBI Taxonomy" id="2740835"/>
    <lineage>
        <taxon>Eukaryota</taxon>
        <taxon>Metazoa</taxon>
        <taxon>Ecdysozoa</taxon>
        <taxon>Arthropoda</taxon>
        <taxon>Chelicerata</taxon>
        <taxon>Arachnida</taxon>
        <taxon>Araneae</taxon>
        <taxon>Araneomorphae</taxon>
        <taxon>Entelegynae</taxon>
        <taxon>Araneoidea</taxon>
        <taxon>Nephilidae</taxon>
        <taxon>Trichonephila</taxon>
    </lineage>
</organism>
<evidence type="ECO:0000313" key="4">
    <source>
        <dbReference type="Proteomes" id="UP000887116"/>
    </source>
</evidence>
<dbReference type="InterPro" id="IPR000210">
    <property type="entry name" value="BTB/POZ_dom"/>
</dbReference>
<feature type="domain" description="MATH" evidence="2">
    <location>
        <begin position="27"/>
        <end position="156"/>
    </location>
</feature>
<protein>
    <submittedName>
        <fullName evidence="3">TD and POZ domain-containing protein 4</fullName>
    </submittedName>
</protein>
<sequence>MDFFRFGSQSSSVPETTTTQGNYNVRKFTYRWTIPNFVNLFSSGKVGIPTCTQSLNLDVQTKSNTFTLILYANGFNDRVKDYISIWIKKSSCEEMLLQFTCEVLNWTVEPIRKKSIKERLSIESHLGWITFCRRSFLIDYVNNTLNNESLILECTLEIFEDRAILNAEIEDDDNQENKTLSEIAQNMKQLLQDNSFYDITFKVDSESYKAHKNILSARSRVFKSMFESPLTMNVEEIEISDISEETLKEMLNFIYSGQVSHLHVNNAMELYYAADKYELDSLKNICARVMVGNVRTDNVIKILLLSHRHSNHDLEHVCITFIAKNASKIQDKAEWVELMKKYPELANKVFKNLSYKGFSTV</sequence>
<dbReference type="InterPro" id="IPR011333">
    <property type="entry name" value="SKP1/BTB/POZ_sf"/>
</dbReference>
<dbReference type="PROSITE" id="PS50144">
    <property type="entry name" value="MATH"/>
    <property type="match status" value="1"/>
</dbReference>
<accession>A0A8X6GWT4</accession>
<reference evidence="3" key="1">
    <citation type="submission" date="2020-07" db="EMBL/GenBank/DDBJ databases">
        <title>Multicomponent nature underlies the extraordinary mechanical properties of spider dragline silk.</title>
        <authorList>
            <person name="Kono N."/>
            <person name="Nakamura H."/>
            <person name="Mori M."/>
            <person name="Yoshida Y."/>
            <person name="Ohtoshi R."/>
            <person name="Malay A.D."/>
            <person name="Moran D.A.P."/>
            <person name="Tomita M."/>
            <person name="Numata K."/>
            <person name="Arakawa K."/>
        </authorList>
    </citation>
    <scope>NUCLEOTIDE SEQUENCE</scope>
</reference>
<dbReference type="SUPFAM" id="SSF49599">
    <property type="entry name" value="TRAF domain-like"/>
    <property type="match status" value="1"/>
</dbReference>
<dbReference type="Gene3D" id="3.30.710.10">
    <property type="entry name" value="Potassium Channel Kv1.1, Chain A"/>
    <property type="match status" value="1"/>
</dbReference>
<dbReference type="GO" id="GO:0030163">
    <property type="term" value="P:protein catabolic process"/>
    <property type="evidence" value="ECO:0007669"/>
    <property type="project" value="UniProtKB-ARBA"/>
</dbReference>
<name>A0A8X6GWT4_TRICU</name>
<dbReference type="Gene3D" id="1.25.40.420">
    <property type="match status" value="1"/>
</dbReference>
<dbReference type="Pfam" id="PF22486">
    <property type="entry name" value="MATH_2"/>
    <property type="match status" value="1"/>
</dbReference>
<dbReference type="Pfam" id="PF00651">
    <property type="entry name" value="BTB"/>
    <property type="match status" value="1"/>
</dbReference>
<evidence type="ECO:0000259" key="1">
    <source>
        <dbReference type="PROSITE" id="PS50097"/>
    </source>
</evidence>
<dbReference type="PROSITE" id="PS50097">
    <property type="entry name" value="BTB"/>
    <property type="match status" value="1"/>
</dbReference>
<keyword evidence="4" id="KW-1185">Reference proteome</keyword>
<dbReference type="SUPFAM" id="SSF54695">
    <property type="entry name" value="POZ domain"/>
    <property type="match status" value="1"/>
</dbReference>